<evidence type="ECO:0000313" key="1">
    <source>
        <dbReference type="EMBL" id="KAH3822886.1"/>
    </source>
</evidence>
<dbReference type="Proteomes" id="UP000828390">
    <property type="component" value="Unassembled WGS sequence"/>
</dbReference>
<comment type="caution">
    <text evidence="1">The sequence shown here is derived from an EMBL/GenBank/DDBJ whole genome shotgun (WGS) entry which is preliminary data.</text>
</comment>
<reference evidence="1" key="2">
    <citation type="submission" date="2020-11" db="EMBL/GenBank/DDBJ databases">
        <authorList>
            <person name="McCartney M.A."/>
            <person name="Auch B."/>
            <person name="Kono T."/>
            <person name="Mallez S."/>
            <person name="Becker A."/>
            <person name="Gohl D.M."/>
            <person name="Silverstein K.A.T."/>
            <person name="Koren S."/>
            <person name="Bechman K.B."/>
            <person name="Herman A."/>
            <person name="Abrahante J.E."/>
            <person name="Garbe J."/>
        </authorList>
    </citation>
    <scope>NUCLEOTIDE SEQUENCE</scope>
    <source>
        <strain evidence="1">Duluth1</strain>
        <tissue evidence="1">Whole animal</tissue>
    </source>
</reference>
<protein>
    <submittedName>
        <fullName evidence="1">Uncharacterized protein</fullName>
    </submittedName>
</protein>
<dbReference type="EMBL" id="JAIWYP010000005">
    <property type="protein sequence ID" value="KAH3822886.1"/>
    <property type="molecule type" value="Genomic_DNA"/>
</dbReference>
<name>A0A9D4GSJ6_DREPO</name>
<organism evidence="1 2">
    <name type="scientific">Dreissena polymorpha</name>
    <name type="common">Zebra mussel</name>
    <name type="synonym">Mytilus polymorpha</name>
    <dbReference type="NCBI Taxonomy" id="45954"/>
    <lineage>
        <taxon>Eukaryota</taxon>
        <taxon>Metazoa</taxon>
        <taxon>Spiralia</taxon>
        <taxon>Lophotrochozoa</taxon>
        <taxon>Mollusca</taxon>
        <taxon>Bivalvia</taxon>
        <taxon>Autobranchia</taxon>
        <taxon>Heteroconchia</taxon>
        <taxon>Euheterodonta</taxon>
        <taxon>Imparidentia</taxon>
        <taxon>Neoheterodontei</taxon>
        <taxon>Myida</taxon>
        <taxon>Dreissenoidea</taxon>
        <taxon>Dreissenidae</taxon>
        <taxon>Dreissena</taxon>
    </lineage>
</organism>
<sequence length="175" mass="18757">MVNCLGVSCRCAANLGDWHRRTLPGSLLQVHRRSLRLSGSVADCQGGLCRCPDGLDTVTDCLGFSCRSPAGLGALLKPSQTVCDCPTGAQTILVPSQIAWESPGTGFGCRQNVKRREVVVGGVDCGRLTVCRTTRGRLTIVALHKTRLSSHDDYSLVQPYRPDHGLIKPDPGSSR</sequence>
<gene>
    <name evidence="1" type="ORF">DPMN_124680</name>
</gene>
<accession>A0A9D4GSJ6</accession>
<evidence type="ECO:0000313" key="2">
    <source>
        <dbReference type="Proteomes" id="UP000828390"/>
    </source>
</evidence>
<proteinExistence type="predicted"/>
<dbReference type="AlphaFoldDB" id="A0A9D4GSJ6"/>
<reference evidence="1" key="1">
    <citation type="journal article" date="2019" name="bioRxiv">
        <title>The Genome of the Zebra Mussel, Dreissena polymorpha: A Resource for Invasive Species Research.</title>
        <authorList>
            <person name="McCartney M.A."/>
            <person name="Auch B."/>
            <person name="Kono T."/>
            <person name="Mallez S."/>
            <person name="Zhang Y."/>
            <person name="Obille A."/>
            <person name="Becker A."/>
            <person name="Abrahante J.E."/>
            <person name="Garbe J."/>
            <person name="Badalamenti J.P."/>
            <person name="Herman A."/>
            <person name="Mangelson H."/>
            <person name="Liachko I."/>
            <person name="Sullivan S."/>
            <person name="Sone E.D."/>
            <person name="Koren S."/>
            <person name="Silverstein K.A.T."/>
            <person name="Beckman K.B."/>
            <person name="Gohl D.M."/>
        </authorList>
    </citation>
    <scope>NUCLEOTIDE SEQUENCE</scope>
    <source>
        <strain evidence="1">Duluth1</strain>
        <tissue evidence="1">Whole animal</tissue>
    </source>
</reference>
<keyword evidence="2" id="KW-1185">Reference proteome</keyword>